<protein>
    <submittedName>
        <fullName evidence="2">Uncharacterized protein</fullName>
    </submittedName>
</protein>
<organism evidence="2 3">
    <name type="scientific">Linum trigynum</name>
    <dbReference type="NCBI Taxonomy" id="586398"/>
    <lineage>
        <taxon>Eukaryota</taxon>
        <taxon>Viridiplantae</taxon>
        <taxon>Streptophyta</taxon>
        <taxon>Embryophyta</taxon>
        <taxon>Tracheophyta</taxon>
        <taxon>Spermatophyta</taxon>
        <taxon>Magnoliopsida</taxon>
        <taxon>eudicotyledons</taxon>
        <taxon>Gunneridae</taxon>
        <taxon>Pentapetalae</taxon>
        <taxon>rosids</taxon>
        <taxon>fabids</taxon>
        <taxon>Malpighiales</taxon>
        <taxon>Linaceae</taxon>
        <taxon>Linum</taxon>
    </lineage>
</organism>
<feature type="region of interest" description="Disordered" evidence="1">
    <location>
        <begin position="41"/>
        <end position="72"/>
    </location>
</feature>
<reference evidence="2 3" key="1">
    <citation type="submission" date="2024-04" db="EMBL/GenBank/DDBJ databases">
        <authorList>
            <person name="Fracassetti M."/>
        </authorList>
    </citation>
    <scope>NUCLEOTIDE SEQUENCE [LARGE SCALE GENOMIC DNA]</scope>
</reference>
<proteinExistence type="predicted"/>
<gene>
    <name evidence="2" type="ORF">LTRI10_LOCUS46138</name>
</gene>
<feature type="region of interest" description="Disordered" evidence="1">
    <location>
        <begin position="90"/>
        <end position="127"/>
    </location>
</feature>
<keyword evidence="3" id="KW-1185">Reference proteome</keyword>
<evidence type="ECO:0000313" key="3">
    <source>
        <dbReference type="Proteomes" id="UP001497516"/>
    </source>
</evidence>
<feature type="compositionally biased region" description="Basic and acidic residues" evidence="1">
    <location>
        <begin position="41"/>
        <end position="58"/>
    </location>
</feature>
<dbReference type="EMBL" id="OZ034821">
    <property type="protein sequence ID" value="CAL1406411.1"/>
    <property type="molecule type" value="Genomic_DNA"/>
</dbReference>
<sequence>MYIERESKVPGKEPKTFCYGRRTKGLKGAPNLQIFLQVRGRRTERMGDESSEIRRWENGDLTNEGAGVRTKGLKGAPNLQIFLQVRGRRTERMGNESSEIRRWENGDLTNEGAGVRQTATTPSWGAT</sequence>
<dbReference type="AlphaFoldDB" id="A0AAV2G7E3"/>
<evidence type="ECO:0000313" key="2">
    <source>
        <dbReference type="EMBL" id="CAL1406411.1"/>
    </source>
</evidence>
<dbReference type="Proteomes" id="UP001497516">
    <property type="component" value="Chromosome 8"/>
</dbReference>
<name>A0AAV2G7E3_9ROSI</name>
<feature type="compositionally biased region" description="Basic and acidic residues" evidence="1">
    <location>
        <begin position="90"/>
        <end position="105"/>
    </location>
</feature>
<accession>A0AAV2G7E3</accession>
<feature type="compositionally biased region" description="Polar residues" evidence="1">
    <location>
        <begin position="117"/>
        <end position="127"/>
    </location>
</feature>
<evidence type="ECO:0000256" key="1">
    <source>
        <dbReference type="SAM" id="MobiDB-lite"/>
    </source>
</evidence>